<dbReference type="AlphaFoldDB" id="A0A401ZWV6"/>
<dbReference type="Proteomes" id="UP000287352">
    <property type="component" value="Unassembled WGS sequence"/>
</dbReference>
<reference evidence="5" key="1">
    <citation type="submission" date="2018-12" db="EMBL/GenBank/DDBJ databases">
        <title>Tengunoibacter tsumagoiensis gen. nov., sp. nov., Dictyobacter kobayashii sp. nov., D. alpinus sp. nov., and D. joshuensis sp. nov. and description of Dictyobacteraceae fam. nov. within the order Ktedonobacterales isolated from Tengu-no-mugimeshi.</title>
        <authorList>
            <person name="Wang C.M."/>
            <person name="Zheng Y."/>
            <person name="Sakai Y."/>
            <person name="Toyoda A."/>
            <person name="Minakuchi Y."/>
            <person name="Abe K."/>
            <person name="Yokota A."/>
            <person name="Yabe S."/>
        </authorList>
    </citation>
    <scope>NUCLEOTIDE SEQUENCE [LARGE SCALE GENOMIC DNA]</scope>
    <source>
        <strain evidence="5">Uno3</strain>
    </source>
</reference>
<organism evidence="4 5">
    <name type="scientific">Tengunoibacter tsumagoiensis</name>
    <dbReference type="NCBI Taxonomy" id="2014871"/>
    <lineage>
        <taxon>Bacteria</taxon>
        <taxon>Bacillati</taxon>
        <taxon>Chloroflexota</taxon>
        <taxon>Ktedonobacteria</taxon>
        <taxon>Ktedonobacterales</taxon>
        <taxon>Dictyobacteraceae</taxon>
        <taxon>Tengunoibacter</taxon>
    </lineage>
</organism>
<dbReference type="InterPro" id="IPR003488">
    <property type="entry name" value="DprA"/>
</dbReference>
<dbReference type="InterPro" id="IPR036388">
    <property type="entry name" value="WH-like_DNA-bd_sf"/>
</dbReference>
<dbReference type="Pfam" id="PF02481">
    <property type="entry name" value="DNA_processg_A"/>
    <property type="match status" value="1"/>
</dbReference>
<dbReference type="RefSeq" id="WP_161975303.1">
    <property type="nucleotide sequence ID" value="NZ_BIFR01000001.1"/>
</dbReference>
<dbReference type="SUPFAM" id="SSF102405">
    <property type="entry name" value="MCP/YpsA-like"/>
    <property type="match status" value="1"/>
</dbReference>
<comment type="caution">
    <text evidence="4">The sequence shown here is derived from an EMBL/GenBank/DDBJ whole genome shotgun (WGS) entry which is preliminary data.</text>
</comment>
<sequence length="388" mass="42785">MGKRQQKMVVYDAAAHYYPSQTLSLEQLAHWIAFSRVLGIGSVRFKRLLDYFADDAQLAWRADSKTLAQIEGLDQKTIDSFLQQRTKINPEQELERLTARCIQILTWKDDAYPPLLKKMENPPPILYLCGNLTDDDRRYSIAVVGTRKMSAYGRQVTQEMCQGLVKSHVTVVSGLALGVDTVAHTTALSEGGRTLAVLACGLDTIYPQENYHLARRIVESGQGALITTFPLGVKPDGKNFPARNHIISGLSLGVLVTEAPLKSGAIITANLALSQGREVYAIPHQIHAASGSGTNHLLQNGAHLVTQIDDVLGNLNLYMLPQQSEMQALIPENDAERILLNLLARESFHIDDLIRESQLEPQVVSATLTIMELKGMVRMVGTMQYASG</sequence>
<dbReference type="NCBIfam" id="TIGR00732">
    <property type="entry name" value="dprA"/>
    <property type="match status" value="1"/>
</dbReference>
<dbReference type="GO" id="GO:0009294">
    <property type="term" value="P:DNA-mediated transformation"/>
    <property type="evidence" value="ECO:0007669"/>
    <property type="project" value="InterPro"/>
</dbReference>
<gene>
    <name evidence="4" type="ORF">KTT_12140</name>
</gene>
<feature type="domain" description="Smf/DprA SLOG" evidence="2">
    <location>
        <begin position="103"/>
        <end position="315"/>
    </location>
</feature>
<dbReference type="Gene3D" id="1.10.10.10">
    <property type="entry name" value="Winged helix-like DNA-binding domain superfamily/Winged helix DNA-binding domain"/>
    <property type="match status" value="1"/>
</dbReference>
<feature type="domain" description="DprA winged helix" evidence="3">
    <location>
        <begin position="327"/>
        <end position="378"/>
    </location>
</feature>
<name>A0A401ZWV6_9CHLR</name>
<keyword evidence="5" id="KW-1185">Reference proteome</keyword>
<dbReference type="EMBL" id="BIFR01000001">
    <property type="protein sequence ID" value="GCE11355.1"/>
    <property type="molecule type" value="Genomic_DNA"/>
</dbReference>
<comment type="similarity">
    <text evidence="1">Belongs to the DprA/Smf family.</text>
</comment>
<protein>
    <submittedName>
        <fullName evidence="4">DNA processing protein DprA</fullName>
    </submittedName>
</protein>
<dbReference type="InterPro" id="IPR041614">
    <property type="entry name" value="DprA_WH"/>
</dbReference>
<dbReference type="PANTHER" id="PTHR43022">
    <property type="entry name" value="PROTEIN SMF"/>
    <property type="match status" value="1"/>
</dbReference>
<evidence type="ECO:0000256" key="1">
    <source>
        <dbReference type="ARBA" id="ARBA00006525"/>
    </source>
</evidence>
<evidence type="ECO:0000313" key="4">
    <source>
        <dbReference type="EMBL" id="GCE11355.1"/>
    </source>
</evidence>
<evidence type="ECO:0000259" key="3">
    <source>
        <dbReference type="Pfam" id="PF17782"/>
    </source>
</evidence>
<evidence type="ECO:0000259" key="2">
    <source>
        <dbReference type="Pfam" id="PF02481"/>
    </source>
</evidence>
<dbReference type="InterPro" id="IPR057666">
    <property type="entry name" value="DrpA_SLOG"/>
</dbReference>
<dbReference type="PANTHER" id="PTHR43022:SF1">
    <property type="entry name" value="PROTEIN SMF"/>
    <property type="match status" value="1"/>
</dbReference>
<evidence type="ECO:0000313" key="5">
    <source>
        <dbReference type="Proteomes" id="UP000287352"/>
    </source>
</evidence>
<dbReference type="Pfam" id="PF17782">
    <property type="entry name" value="WHD_DprA"/>
    <property type="match status" value="1"/>
</dbReference>
<dbReference type="Gene3D" id="3.40.50.450">
    <property type="match status" value="1"/>
</dbReference>
<accession>A0A401ZWV6</accession>
<proteinExistence type="inferred from homology"/>